<dbReference type="AlphaFoldDB" id="A0A9P5PBZ5"/>
<feature type="transmembrane region" description="Helical" evidence="1">
    <location>
        <begin position="53"/>
        <end position="74"/>
    </location>
</feature>
<evidence type="ECO:0000313" key="2">
    <source>
        <dbReference type="EMBL" id="KAF9060367.1"/>
    </source>
</evidence>
<proteinExistence type="predicted"/>
<comment type="caution">
    <text evidence="2">The sequence shown here is derived from an EMBL/GenBank/DDBJ whole genome shotgun (WGS) entry which is preliminary data.</text>
</comment>
<gene>
    <name evidence="2" type="ORF">BDP27DRAFT_1339749</name>
</gene>
<keyword evidence="3" id="KW-1185">Reference proteome</keyword>
<keyword evidence="1" id="KW-0472">Membrane</keyword>
<evidence type="ECO:0000313" key="3">
    <source>
        <dbReference type="Proteomes" id="UP000772434"/>
    </source>
</evidence>
<accession>A0A9P5PBZ5</accession>
<evidence type="ECO:0000256" key="1">
    <source>
        <dbReference type="SAM" id="Phobius"/>
    </source>
</evidence>
<dbReference type="Proteomes" id="UP000772434">
    <property type="component" value="Unassembled WGS sequence"/>
</dbReference>
<feature type="transmembrane region" description="Helical" evidence="1">
    <location>
        <begin position="212"/>
        <end position="232"/>
    </location>
</feature>
<dbReference type="EMBL" id="JADNRY010000247">
    <property type="protein sequence ID" value="KAF9060367.1"/>
    <property type="molecule type" value="Genomic_DNA"/>
</dbReference>
<protein>
    <submittedName>
        <fullName evidence="2">Uncharacterized protein</fullName>
    </submittedName>
</protein>
<feature type="transmembrane region" description="Helical" evidence="1">
    <location>
        <begin position="132"/>
        <end position="151"/>
    </location>
</feature>
<dbReference type="OrthoDB" id="3174319at2759"/>
<feature type="transmembrane region" description="Helical" evidence="1">
    <location>
        <begin position="171"/>
        <end position="191"/>
    </location>
</feature>
<reference evidence="2" key="1">
    <citation type="submission" date="2020-11" db="EMBL/GenBank/DDBJ databases">
        <authorList>
            <consortium name="DOE Joint Genome Institute"/>
            <person name="Ahrendt S."/>
            <person name="Riley R."/>
            <person name="Andreopoulos W."/>
            <person name="Labutti K."/>
            <person name="Pangilinan J."/>
            <person name="Ruiz-Duenas F.J."/>
            <person name="Barrasa J.M."/>
            <person name="Sanchez-Garcia M."/>
            <person name="Camarero S."/>
            <person name="Miyauchi S."/>
            <person name="Serrano A."/>
            <person name="Linde D."/>
            <person name="Babiker R."/>
            <person name="Drula E."/>
            <person name="Ayuso-Fernandez I."/>
            <person name="Pacheco R."/>
            <person name="Padilla G."/>
            <person name="Ferreira P."/>
            <person name="Barriuso J."/>
            <person name="Kellner H."/>
            <person name="Castanera R."/>
            <person name="Alfaro M."/>
            <person name="Ramirez L."/>
            <person name="Pisabarro A.G."/>
            <person name="Kuo A."/>
            <person name="Tritt A."/>
            <person name="Lipzen A."/>
            <person name="He G."/>
            <person name="Yan M."/>
            <person name="Ng V."/>
            <person name="Cullen D."/>
            <person name="Martin F."/>
            <person name="Rosso M.-N."/>
            <person name="Henrissat B."/>
            <person name="Hibbett D."/>
            <person name="Martinez A.T."/>
            <person name="Grigoriev I.V."/>
        </authorList>
    </citation>
    <scope>NUCLEOTIDE SEQUENCE</scope>
    <source>
        <strain evidence="2">AH 40177</strain>
    </source>
</reference>
<sequence>MISITPMDQTLLKQDIIEVAFGMGVWGINTSLVALTMYSLISRGLMASRSRQVLLAVVFCMYFGDCVSEVVYILKFIAEINNLGGPPLPPIQPGPQYFCLDIFTRINFLLSDGVVCWRAWVLYPRNKKARGLLVFCMLGSVTAIVTALVIQTQQLDKAKSGSLTTISNLTYYVPLLFTNVVATILVGARFWEYRTQILDQVYSGRLERTSPVNRVLVLLTESGIIYCFFWILSMLSSVAIMGNFAAEIFECVLPQLSCIYLSTVILVSLQKSFDINTVFSGQSGLEVETHMNFAKPPSNSQATVEMPRIGVSFVDRVRRVSSWNSVVVIGPGAESTDEDTDTTYSVKTCEAV</sequence>
<feature type="transmembrane region" description="Helical" evidence="1">
    <location>
        <begin position="20"/>
        <end position="41"/>
    </location>
</feature>
<organism evidence="2 3">
    <name type="scientific">Rhodocollybia butyracea</name>
    <dbReference type="NCBI Taxonomy" id="206335"/>
    <lineage>
        <taxon>Eukaryota</taxon>
        <taxon>Fungi</taxon>
        <taxon>Dikarya</taxon>
        <taxon>Basidiomycota</taxon>
        <taxon>Agaricomycotina</taxon>
        <taxon>Agaricomycetes</taxon>
        <taxon>Agaricomycetidae</taxon>
        <taxon>Agaricales</taxon>
        <taxon>Marasmiineae</taxon>
        <taxon>Omphalotaceae</taxon>
        <taxon>Rhodocollybia</taxon>
    </lineage>
</organism>
<keyword evidence="1" id="KW-1133">Transmembrane helix</keyword>
<keyword evidence="1" id="KW-0812">Transmembrane</keyword>
<name>A0A9P5PBZ5_9AGAR</name>